<comment type="similarity">
    <text evidence="2">Belongs to the AzlC family.</text>
</comment>
<dbReference type="PANTHER" id="PTHR34979:SF1">
    <property type="entry name" value="INNER MEMBRANE PROTEIN YGAZ"/>
    <property type="match status" value="1"/>
</dbReference>
<comment type="subcellular location">
    <subcellularLocation>
        <location evidence="1">Cell membrane</location>
        <topology evidence="1">Multi-pass membrane protein</topology>
    </subcellularLocation>
</comment>
<dbReference type="Proteomes" id="UP000731465">
    <property type="component" value="Unassembled WGS sequence"/>
</dbReference>
<evidence type="ECO:0000256" key="3">
    <source>
        <dbReference type="ARBA" id="ARBA00022448"/>
    </source>
</evidence>
<keyword evidence="6 8" id="KW-1133">Transmembrane helix</keyword>
<gene>
    <name evidence="9" type="ORF">J5V48_04255</name>
</gene>
<feature type="transmembrane region" description="Helical" evidence="8">
    <location>
        <begin position="186"/>
        <end position="201"/>
    </location>
</feature>
<dbReference type="Pfam" id="PF03591">
    <property type="entry name" value="AzlC"/>
    <property type="match status" value="1"/>
</dbReference>
<evidence type="ECO:0000256" key="4">
    <source>
        <dbReference type="ARBA" id="ARBA00022475"/>
    </source>
</evidence>
<organism evidence="9 10">
    <name type="scientific">Succinivibrio faecicola</name>
    <dbReference type="NCBI Taxonomy" id="2820300"/>
    <lineage>
        <taxon>Bacteria</taxon>
        <taxon>Pseudomonadati</taxon>
        <taxon>Pseudomonadota</taxon>
        <taxon>Gammaproteobacteria</taxon>
        <taxon>Aeromonadales</taxon>
        <taxon>Succinivibrionaceae</taxon>
        <taxon>Succinivibrio</taxon>
    </lineage>
</organism>
<keyword evidence="7 8" id="KW-0472">Membrane</keyword>
<evidence type="ECO:0000256" key="6">
    <source>
        <dbReference type="ARBA" id="ARBA00022989"/>
    </source>
</evidence>
<keyword evidence="5 8" id="KW-0812">Transmembrane</keyword>
<accession>A0ABS7DFM2</accession>
<proteinExistence type="inferred from homology"/>
<keyword evidence="4" id="KW-1003">Cell membrane</keyword>
<protein>
    <submittedName>
        <fullName evidence="9">AzlC family ABC transporter permease</fullName>
    </submittedName>
</protein>
<reference evidence="9 10" key="1">
    <citation type="submission" date="2021-03" db="EMBL/GenBank/DDBJ databases">
        <title>Succinivibrio sp. nov. isolated from feces of cow.</title>
        <authorList>
            <person name="Choi J.-Y."/>
        </authorList>
    </citation>
    <scope>NUCLEOTIDE SEQUENCE [LARGE SCALE GENOMIC DNA]</scope>
    <source>
        <strain evidence="9 10">AGMB01872</strain>
    </source>
</reference>
<feature type="transmembrane region" description="Helical" evidence="8">
    <location>
        <begin position="12"/>
        <end position="30"/>
    </location>
</feature>
<keyword evidence="3" id="KW-0813">Transport</keyword>
<evidence type="ECO:0000256" key="2">
    <source>
        <dbReference type="ARBA" id="ARBA00010735"/>
    </source>
</evidence>
<comment type="caution">
    <text evidence="9">The sequence shown here is derived from an EMBL/GenBank/DDBJ whole genome shotgun (WGS) entry which is preliminary data.</text>
</comment>
<dbReference type="RefSeq" id="WP_219937322.1">
    <property type="nucleotide sequence ID" value="NZ_JAGFNY010000010.1"/>
</dbReference>
<dbReference type="EMBL" id="JAGFNY010000010">
    <property type="protein sequence ID" value="MBW7570103.1"/>
    <property type="molecule type" value="Genomic_DNA"/>
</dbReference>
<evidence type="ECO:0000256" key="7">
    <source>
        <dbReference type="ARBA" id="ARBA00023136"/>
    </source>
</evidence>
<name>A0ABS7DFM2_9GAMM</name>
<dbReference type="PANTHER" id="PTHR34979">
    <property type="entry name" value="INNER MEMBRANE PROTEIN YGAZ"/>
    <property type="match status" value="1"/>
</dbReference>
<sequence length="235" mass="26690">MKFQAFKFVFPRTLPILTGFWFVGIAYGTYMNVAGFSFVYPMLMSLIIFGGSLEFICVSMLLSTFAPLSALVVALVVQARHLFYGISMLDKYRGLGIKRYYLIYGMCDETFSINYTSKVPEHLDKGWCFFFVTLLNHFYWVSGSVLGGILGDFITFDTTGLWFVMEALFVVIFLEQWKNDEKHQNGIIGIGVTALCLVTLGKDSFLLASMIIIFSILSLQYLYTRKMKGRLLPNG</sequence>
<evidence type="ECO:0000256" key="8">
    <source>
        <dbReference type="SAM" id="Phobius"/>
    </source>
</evidence>
<evidence type="ECO:0000256" key="1">
    <source>
        <dbReference type="ARBA" id="ARBA00004651"/>
    </source>
</evidence>
<evidence type="ECO:0000313" key="9">
    <source>
        <dbReference type="EMBL" id="MBW7570103.1"/>
    </source>
</evidence>
<keyword evidence="10" id="KW-1185">Reference proteome</keyword>
<evidence type="ECO:0000256" key="5">
    <source>
        <dbReference type="ARBA" id="ARBA00022692"/>
    </source>
</evidence>
<dbReference type="InterPro" id="IPR011606">
    <property type="entry name" value="Brnchd-chn_aa_trnsp_permease"/>
</dbReference>
<feature type="transmembrane region" description="Helical" evidence="8">
    <location>
        <begin position="127"/>
        <end position="147"/>
    </location>
</feature>
<feature type="transmembrane region" description="Helical" evidence="8">
    <location>
        <begin position="207"/>
        <end position="224"/>
    </location>
</feature>
<evidence type="ECO:0000313" key="10">
    <source>
        <dbReference type="Proteomes" id="UP000731465"/>
    </source>
</evidence>
<feature type="transmembrane region" description="Helical" evidence="8">
    <location>
        <begin position="153"/>
        <end position="174"/>
    </location>
</feature>